<protein>
    <submittedName>
        <fullName evidence="7">Glycosyltransferase family 2 protein</fullName>
    </submittedName>
</protein>
<dbReference type="SUPFAM" id="SSF53448">
    <property type="entry name" value="Nucleotide-diphospho-sugar transferases"/>
    <property type="match status" value="1"/>
</dbReference>
<evidence type="ECO:0000256" key="2">
    <source>
        <dbReference type="ARBA" id="ARBA00022475"/>
    </source>
</evidence>
<evidence type="ECO:0000256" key="4">
    <source>
        <dbReference type="ARBA" id="ARBA00022679"/>
    </source>
</evidence>
<comment type="subcellular location">
    <subcellularLocation>
        <location evidence="1">Cell membrane</location>
    </subcellularLocation>
</comment>
<evidence type="ECO:0000313" key="7">
    <source>
        <dbReference type="EMBL" id="NEN23417.1"/>
    </source>
</evidence>
<dbReference type="GO" id="GO:0005886">
    <property type="term" value="C:plasma membrane"/>
    <property type="evidence" value="ECO:0007669"/>
    <property type="project" value="UniProtKB-SubCell"/>
</dbReference>
<name>A0A7K3WP42_9FLAO</name>
<dbReference type="InterPro" id="IPR029044">
    <property type="entry name" value="Nucleotide-diphossugar_trans"/>
</dbReference>
<dbReference type="PANTHER" id="PTHR43646">
    <property type="entry name" value="GLYCOSYLTRANSFERASE"/>
    <property type="match status" value="1"/>
</dbReference>
<evidence type="ECO:0000313" key="8">
    <source>
        <dbReference type="Proteomes" id="UP000486602"/>
    </source>
</evidence>
<keyword evidence="3" id="KW-0328">Glycosyltransferase</keyword>
<dbReference type="RefSeq" id="WP_163284629.1">
    <property type="nucleotide sequence ID" value="NZ_JAAGVY010000011.1"/>
</dbReference>
<reference evidence="7 8" key="1">
    <citation type="submission" date="2020-02" db="EMBL/GenBank/DDBJ databases">
        <title>Out from the shadows clarifying the taxonomy of the family Cryomorphaceae and related taxa by utilizing the GTDB taxonomic framework.</title>
        <authorList>
            <person name="Bowman J.P."/>
        </authorList>
    </citation>
    <scope>NUCLEOTIDE SEQUENCE [LARGE SCALE GENOMIC DNA]</scope>
    <source>
        <strain evidence="7 8">QSSC 1-22</strain>
    </source>
</reference>
<dbReference type="InterPro" id="IPR001173">
    <property type="entry name" value="Glyco_trans_2-like"/>
</dbReference>
<organism evidence="7 8">
    <name type="scientific">Cryomorpha ignava</name>
    <dbReference type="NCBI Taxonomy" id="101383"/>
    <lineage>
        <taxon>Bacteria</taxon>
        <taxon>Pseudomonadati</taxon>
        <taxon>Bacteroidota</taxon>
        <taxon>Flavobacteriia</taxon>
        <taxon>Flavobacteriales</taxon>
        <taxon>Cryomorphaceae</taxon>
        <taxon>Cryomorpha</taxon>
    </lineage>
</organism>
<feature type="domain" description="Glycosyltransferase 2-like" evidence="6">
    <location>
        <begin position="4"/>
        <end position="104"/>
    </location>
</feature>
<keyword evidence="8" id="KW-1185">Reference proteome</keyword>
<evidence type="ECO:0000256" key="1">
    <source>
        <dbReference type="ARBA" id="ARBA00004236"/>
    </source>
</evidence>
<dbReference type="Proteomes" id="UP000486602">
    <property type="component" value="Unassembled WGS sequence"/>
</dbReference>
<dbReference type="CDD" id="cd00761">
    <property type="entry name" value="Glyco_tranf_GTA_type"/>
    <property type="match status" value="1"/>
</dbReference>
<evidence type="ECO:0000256" key="5">
    <source>
        <dbReference type="ARBA" id="ARBA00023136"/>
    </source>
</evidence>
<evidence type="ECO:0000259" key="6">
    <source>
        <dbReference type="Pfam" id="PF00535"/>
    </source>
</evidence>
<evidence type="ECO:0000256" key="3">
    <source>
        <dbReference type="ARBA" id="ARBA00022676"/>
    </source>
</evidence>
<dbReference type="AlphaFoldDB" id="A0A7K3WP42"/>
<sequence>MELTIIIPSVGDMAILTRTLDAVLLATQTIETEIILVDDSADGIVEVDNPRLKVVRSYGKGASNARNEGLKHAKSDLILFLDDDILISENHILETLQLHKESSKKAYNFYWVYPEDLMRELPETKFGKYVLHEGLYSNQHRLEGKYDELPKLTKQKGLTSQYFSIEKRWLDEVGGYDSIPYAGIEDLLLFRKLERIGIEVFLVKDQVVFQNEANRIQADKLFNRYRTGALTRRIAALRGHKDLGVQFNGTEKIKGELGTLFLPLLRLIENKAAYGLLYRKVVHYILFTGTYLGYFKDELPTPFAEEFNN</sequence>
<comment type="caution">
    <text evidence="7">The sequence shown here is derived from an EMBL/GenBank/DDBJ whole genome shotgun (WGS) entry which is preliminary data.</text>
</comment>
<dbReference type="GO" id="GO:0016757">
    <property type="term" value="F:glycosyltransferase activity"/>
    <property type="evidence" value="ECO:0007669"/>
    <property type="project" value="UniProtKB-KW"/>
</dbReference>
<gene>
    <name evidence="7" type="ORF">G3O08_07880</name>
</gene>
<accession>A0A7K3WP42</accession>
<dbReference type="Gene3D" id="3.90.550.10">
    <property type="entry name" value="Spore Coat Polysaccharide Biosynthesis Protein SpsA, Chain A"/>
    <property type="match status" value="1"/>
</dbReference>
<dbReference type="Pfam" id="PF00535">
    <property type="entry name" value="Glycos_transf_2"/>
    <property type="match status" value="1"/>
</dbReference>
<keyword evidence="2" id="KW-1003">Cell membrane</keyword>
<dbReference type="EMBL" id="JAAGVY010000011">
    <property type="protein sequence ID" value="NEN23417.1"/>
    <property type="molecule type" value="Genomic_DNA"/>
</dbReference>
<keyword evidence="5" id="KW-0472">Membrane</keyword>
<keyword evidence="4 7" id="KW-0808">Transferase</keyword>
<proteinExistence type="predicted"/>
<dbReference type="PANTHER" id="PTHR43646:SF2">
    <property type="entry name" value="GLYCOSYLTRANSFERASE 2-LIKE DOMAIN-CONTAINING PROTEIN"/>
    <property type="match status" value="1"/>
</dbReference>